<evidence type="ECO:0000256" key="2">
    <source>
        <dbReference type="ARBA" id="ARBA00022989"/>
    </source>
</evidence>
<dbReference type="AlphaFoldDB" id="M5A1X6"/>
<evidence type="ECO:0000313" key="6">
    <source>
        <dbReference type="EMBL" id="BAM92870.1"/>
    </source>
</evidence>
<keyword evidence="3 4" id="KW-0472">Membrane</keyword>
<feature type="transmembrane region" description="Helical" evidence="4">
    <location>
        <begin position="24"/>
        <end position="44"/>
    </location>
</feature>
<reference evidence="6 7" key="1">
    <citation type="journal article" date="2013" name="Appl. Environ. Microbiol.">
        <title>Genome analysis suggests that the soil oligotrophic bacterium Agromonas oligotrophica (Bradyrhizobium oligotrophicum) is a nitrogen-fixing symbiont of Aeschynomene indica.</title>
        <authorList>
            <person name="Okubo T."/>
            <person name="Fukushima S."/>
            <person name="Itakura M."/>
            <person name="Oshima K."/>
            <person name="Longtonglang A."/>
            <person name="Teaumroong N."/>
            <person name="Mitsui H."/>
            <person name="Hattori M."/>
            <person name="Hattori R."/>
            <person name="Hattori T."/>
            <person name="Minamisawa K."/>
        </authorList>
    </citation>
    <scope>NUCLEOTIDE SEQUENCE [LARGE SCALE GENOMIC DNA]</scope>
    <source>
        <strain evidence="6 7">S58</strain>
    </source>
</reference>
<dbReference type="SUPFAM" id="SSF103473">
    <property type="entry name" value="MFS general substrate transporter"/>
    <property type="match status" value="1"/>
</dbReference>
<dbReference type="Gene3D" id="1.20.1250.20">
    <property type="entry name" value="MFS general substrate transporter like domains"/>
    <property type="match status" value="2"/>
</dbReference>
<evidence type="ECO:0000256" key="1">
    <source>
        <dbReference type="ARBA" id="ARBA00022692"/>
    </source>
</evidence>
<dbReference type="PATRIC" id="fig|1245469.3.peg.7064"/>
<dbReference type="PANTHER" id="PTHR42910:SF1">
    <property type="entry name" value="MAJOR FACILITATOR SUPERFAMILY (MFS) PROFILE DOMAIN-CONTAINING PROTEIN"/>
    <property type="match status" value="1"/>
</dbReference>
<dbReference type="GO" id="GO:0022857">
    <property type="term" value="F:transmembrane transporter activity"/>
    <property type="evidence" value="ECO:0007669"/>
    <property type="project" value="InterPro"/>
</dbReference>
<keyword evidence="1 4" id="KW-0812">Transmembrane</keyword>
<dbReference type="HOGENOM" id="CLU_001265_23_0_5"/>
<organism evidence="6 7">
    <name type="scientific">Bradyrhizobium oligotrophicum S58</name>
    <dbReference type="NCBI Taxonomy" id="1245469"/>
    <lineage>
        <taxon>Bacteria</taxon>
        <taxon>Pseudomonadati</taxon>
        <taxon>Pseudomonadota</taxon>
        <taxon>Alphaproteobacteria</taxon>
        <taxon>Hyphomicrobiales</taxon>
        <taxon>Nitrobacteraceae</taxon>
        <taxon>Bradyrhizobium</taxon>
    </lineage>
</organism>
<keyword evidence="7" id="KW-1185">Reference proteome</keyword>
<dbReference type="Proteomes" id="UP000011841">
    <property type="component" value="Chromosome"/>
</dbReference>
<feature type="transmembrane region" description="Helical" evidence="4">
    <location>
        <begin position="64"/>
        <end position="82"/>
    </location>
</feature>
<dbReference type="EMBL" id="AP012603">
    <property type="protein sequence ID" value="BAM92870.1"/>
    <property type="molecule type" value="Genomic_DNA"/>
</dbReference>
<dbReference type="InterPro" id="IPR036259">
    <property type="entry name" value="MFS_trans_sf"/>
</dbReference>
<dbReference type="eggNOG" id="COG2814">
    <property type="taxonomic scope" value="Bacteria"/>
</dbReference>
<dbReference type="KEGG" id="aol:S58_69040"/>
<feature type="transmembrane region" description="Helical" evidence="4">
    <location>
        <begin position="321"/>
        <end position="347"/>
    </location>
</feature>
<sequence length="408" mass="42254">MAGRVRPWETSALTTVTSDSADSLSAWITLLLAFSCGLIVANIYYAQPLIGPISADLGLPPQLAGLLVTMSQIGYGAGLLLVVPLGDLIENRKLVITTIVIGAAALACAALATQPSTFLISALLIGFGSVAVQILIPYAGHMAPEAIRGRAVGNVTTGLMLGIMLARPVASFVAAHASWHVIYAASALAMVILAVVLRVALPPREPEARLSYGQLLGSMVQLYRDTPALRRRALYQAALFSCFSVFWTTSPLLLAGPDFHMSQTGIALFALAGVAGAIMAPVAGRIADRGWTRPATIAAMLLCAIGFALTLLAPLGTNWSLAMLVVAAIAIDCGAQLSLILGYRVLFVLGAGQRSRLNGLFMTTFFVAGAAGSGIGAFAYAHGGWTLAAALGTALPLAALAYSFTEQS</sequence>
<protein>
    <submittedName>
        <fullName evidence="6">Putative major facilitator superfamily (MSF) transporter</fullName>
    </submittedName>
</protein>
<dbReference type="GeneID" id="301820578"/>
<accession>M5A1X6</accession>
<dbReference type="Pfam" id="PF07690">
    <property type="entry name" value="MFS_1"/>
    <property type="match status" value="1"/>
</dbReference>
<evidence type="ECO:0000256" key="3">
    <source>
        <dbReference type="ARBA" id="ARBA00023136"/>
    </source>
</evidence>
<feature type="transmembrane region" description="Helical" evidence="4">
    <location>
        <begin position="151"/>
        <end position="175"/>
    </location>
</feature>
<dbReference type="InterPro" id="IPR011701">
    <property type="entry name" value="MFS"/>
</dbReference>
<feature type="transmembrane region" description="Helical" evidence="4">
    <location>
        <begin position="359"/>
        <end position="381"/>
    </location>
</feature>
<evidence type="ECO:0000313" key="7">
    <source>
        <dbReference type="Proteomes" id="UP000011841"/>
    </source>
</evidence>
<feature type="transmembrane region" description="Helical" evidence="4">
    <location>
        <begin position="118"/>
        <end position="139"/>
    </location>
</feature>
<dbReference type="InterPro" id="IPR020846">
    <property type="entry name" value="MFS_dom"/>
</dbReference>
<keyword evidence="2 4" id="KW-1133">Transmembrane helix</keyword>
<feature type="transmembrane region" description="Helical" evidence="4">
    <location>
        <begin position="387"/>
        <end position="405"/>
    </location>
</feature>
<feature type="transmembrane region" description="Helical" evidence="4">
    <location>
        <begin position="94"/>
        <end position="112"/>
    </location>
</feature>
<feature type="domain" description="Major facilitator superfamily (MFS) profile" evidence="5">
    <location>
        <begin position="21"/>
        <end position="408"/>
    </location>
</feature>
<gene>
    <name evidence="6" type="ORF">S58_69040</name>
</gene>
<feature type="transmembrane region" description="Helical" evidence="4">
    <location>
        <begin position="295"/>
        <end position="315"/>
    </location>
</feature>
<dbReference type="PANTHER" id="PTHR42910">
    <property type="entry name" value="TRANSPORTER SCO4007-RELATED"/>
    <property type="match status" value="1"/>
</dbReference>
<feature type="transmembrane region" description="Helical" evidence="4">
    <location>
        <begin position="266"/>
        <end position="283"/>
    </location>
</feature>
<dbReference type="CDD" id="cd17324">
    <property type="entry name" value="MFS_NepI_like"/>
    <property type="match status" value="1"/>
</dbReference>
<proteinExistence type="predicted"/>
<feature type="transmembrane region" description="Helical" evidence="4">
    <location>
        <begin position="181"/>
        <end position="201"/>
    </location>
</feature>
<feature type="transmembrane region" description="Helical" evidence="4">
    <location>
        <begin position="233"/>
        <end position="254"/>
    </location>
</feature>
<name>M5A1X6_9BRAD</name>
<dbReference type="RefSeq" id="WP_015669944.1">
    <property type="nucleotide sequence ID" value="NC_020453.1"/>
</dbReference>
<evidence type="ECO:0000259" key="5">
    <source>
        <dbReference type="PROSITE" id="PS50850"/>
    </source>
</evidence>
<dbReference type="STRING" id="1245469.S58_69040"/>
<dbReference type="PROSITE" id="PS50850">
    <property type="entry name" value="MFS"/>
    <property type="match status" value="1"/>
</dbReference>
<evidence type="ECO:0000256" key="4">
    <source>
        <dbReference type="SAM" id="Phobius"/>
    </source>
</evidence>